<gene>
    <name evidence="1" type="ORF">J2W55_004959</name>
</gene>
<evidence type="ECO:0000313" key="1">
    <source>
        <dbReference type="EMBL" id="MDR6945091.1"/>
    </source>
</evidence>
<sequence length="40" mass="4717">MATGPLKIIKLDGKIGPTKVYFRAEQRMNLLLNDYRLYKF</sequence>
<protein>
    <submittedName>
        <fullName evidence="1">Uncharacterized protein</fullName>
    </submittedName>
</protein>
<name>A0ABU1TJV2_9SPHI</name>
<accession>A0ABU1TJV2</accession>
<organism evidence="1 2">
    <name type="scientific">Mucilaginibacter pocheonensis</name>
    <dbReference type="NCBI Taxonomy" id="398050"/>
    <lineage>
        <taxon>Bacteria</taxon>
        <taxon>Pseudomonadati</taxon>
        <taxon>Bacteroidota</taxon>
        <taxon>Sphingobacteriia</taxon>
        <taxon>Sphingobacteriales</taxon>
        <taxon>Sphingobacteriaceae</taxon>
        <taxon>Mucilaginibacter</taxon>
    </lineage>
</organism>
<keyword evidence="2" id="KW-1185">Reference proteome</keyword>
<evidence type="ECO:0000313" key="2">
    <source>
        <dbReference type="Proteomes" id="UP001247620"/>
    </source>
</evidence>
<dbReference type="Proteomes" id="UP001247620">
    <property type="component" value="Unassembled WGS sequence"/>
</dbReference>
<proteinExistence type="predicted"/>
<dbReference type="EMBL" id="JAVDUU010000005">
    <property type="protein sequence ID" value="MDR6945091.1"/>
    <property type="molecule type" value="Genomic_DNA"/>
</dbReference>
<reference evidence="1 2" key="1">
    <citation type="submission" date="2023-07" db="EMBL/GenBank/DDBJ databases">
        <title>Sorghum-associated microbial communities from plants grown in Nebraska, USA.</title>
        <authorList>
            <person name="Schachtman D."/>
        </authorList>
    </citation>
    <scope>NUCLEOTIDE SEQUENCE [LARGE SCALE GENOMIC DNA]</scope>
    <source>
        <strain evidence="1 2">3262</strain>
    </source>
</reference>
<comment type="caution">
    <text evidence="1">The sequence shown here is derived from an EMBL/GenBank/DDBJ whole genome shotgun (WGS) entry which is preliminary data.</text>
</comment>